<feature type="region of interest" description="Disordered" evidence="1">
    <location>
        <begin position="51"/>
        <end position="92"/>
    </location>
</feature>
<proteinExistence type="predicted"/>
<feature type="compositionally biased region" description="Polar residues" evidence="1">
    <location>
        <begin position="73"/>
        <end position="92"/>
    </location>
</feature>
<organism evidence="3 4">
    <name type="scientific">Dimargaris cristalligena</name>
    <dbReference type="NCBI Taxonomy" id="215637"/>
    <lineage>
        <taxon>Eukaryota</taxon>
        <taxon>Fungi</taxon>
        <taxon>Fungi incertae sedis</taxon>
        <taxon>Zoopagomycota</taxon>
        <taxon>Kickxellomycotina</taxon>
        <taxon>Dimargaritomycetes</taxon>
        <taxon>Dimargaritales</taxon>
        <taxon>Dimargaritaceae</taxon>
        <taxon>Dimargaris</taxon>
    </lineage>
</organism>
<feature type="signal peptide" evidence="2">
    <location>
        <begin position="1"/>
        <end position="23"/>
    </location>
</feature>
<feature type="chain" id="PRO_5020373962" evidence="2">
    <location>
        <begin position="24"/>
        <end position="110"/>
    </location>
</feature>
<dbReference type="AlphaFoldDB" id="A0A4V1J5F3"/>
<reference evidence="4" key="1">
    <citation type="journal article" date="2018" name="Nat. Microbiol.">
        <title>Leveraging single-cell genomics to expand the fungal tree of life.</title>
        <authorList>
            <person name="Ahrendt S.R."/>
            <person name="Quandt C.A."/>
            <person name="Ciobanu D."/>
            <person name="Clum A."/>
            <person name="Salamov A."/>
            <person name="Andreopoulos B."/>
            <person name="Cheng J.F."/>
            <person name="Woyke T."/>
            <person name="Pelin A."/>
            <person name="Henrissat B."/>
            <person name="Reynolds N.K."/>
            <person name="Benny G.L."/>
            <person name="Smith M.E."/>
            <person name="James T.Y."/>
            <person name="Grigoriev I.V."/>
        </authorList>
    </citation>
    <scope>NUCLEOTIDE SEQUENCE [LARGE SCALE GENOMIC DNA]</scope>
    <source>
        <strain evidence="4">RSA 468</strain>
    </source>
</reference>
<keyword evidence="4" id="KW-1185">Reference proteome</keyword>
<accession>A0A4V1J5F3</accession>
<protein>
    <submittedName>
        <fullName evidence="3">Uncharacterized protein</fullName>
    </submittedName>
</protein>
<dbReference type="EMBL" id="ML002322">
    <property type="protein sequence ID" value="RKP38859.1"/>
    <property type="molecule type" value="Genomic_DNA"/>
</dbReference>
<name>A0A4V1J5F3_9FUNG</name>
<gene>
    <name evidence="3" type="ORF">BJ085DRAFT_37033</name>
</gene>
<keyword evidence="2" id="KW-0732">Signal</keyword>
<evidence type="ECO:0000313" key="4">
    <source>
        <dbReference type="Proteomes" id="UP000268162"/>
    </source>
</evidence>
<evidence type="ECO:0000313" key="3">
    <source>
        <dbReference type="EMBL" id="RKP38859.1"/>
    </source>
</evidence>
<dbReference type="Proteomes" id="UP000268162">
    <property type="component" value="Unassembled WGS sequence"/>
</dbReference>
<evidence type="ECO:0000256" key="2">
    <source>
        <dbReference type="SAM" id="SignalP"/>
    </source>
</evidence>
<evidence type="ECO:0000256" key="1">
    <source>
        <dbReference type="SAM" id="MobiDB-lite"/>
    </source>
</evidence>
<sequence length="110" mass="12466">MVRTIALPLILLGLVAFNIPAMAASANQGTSATNPRLNRRSMMHTAMYMKNELDHRNSPISTPRTGEALKKTPGNSDNIRSTTQPPISSWWSSLKNYPYFNRQKYEERRS</sequence>